<organism evidence="2 3">
    <name type="scientific">Flavobacterium chungbukense</name>
    <dbReference type="NCBI Taxonomy" id="877464"/>
    <lineage>
        <taxon>Bacteria</taxon>
        <taxon>Pseudomonadati</taxon>
        <taxon>Bacteroidota</taxon>
        <taxon>Flavobacteriia</taxon>
        <taxon>Flavobacteriales</taxon>
        <taxon>Flavobacteriaceae</taxon>
        <taxon>Flavobacterium</taxon>
    </lineage>
</organism>
<dbReference type="Gene3D" id="2.40.10.10">
    <property type="entry name" value="Trypsin-like serine proteases"/>
    <property type="match status" value="1"/>
</dbReference>
<evidence type="ECO:0000313" key="2">
    <source>
        <dbReference type="EMBL" id="GAA4138085.1"/>
    </source>
</evidence>
<protein>
    <recommendedName>
        <fullName evidence="1">Peptidase S1 domain-containing protein</fullName>
    </recommendedName>
</protein>
<sequence>MNSKFGGIMKFNLFSVIAILWTAGCCGQEISSNKVFKEIALVNRIEFVNPKYDQPKFSCGFLIKYNNETFAVTAKHILKIIKPEGMKSLSLESYIKNWALYPLNNKSEVVICDQLLNEDKSELLEAKSTYDNDWLVFSIKQNSSGIIPLEIRSTPLIQGEKFYVVGWTRTMENGPQRVYEFEYYKTIKNRILLKDILVPEKLGGLSGAPLVDENGLLVGIVSNGTVDPDSNKKFFSPCSVTNLLTFIENRKHDK</sequence>
<keyword evidence="3" id="KW-1185">Reference proteome</keyword>
<dbReference type="Proteomes" id="UP001501333">
    <property type="component" value="Unassembled WGS sequence"/>
</dbReference>
<dbReference type="InterPro" id="IPR043504">
    <property type="entry name" value="Peptidase_S1_PA_chymotrypsin"/>
</dbReference>
<dbReference type="InterPro" id="IPR009003">
    <property type="entry name" value="Peptidase_S1_PA"/>
</dbReference>
<dbReference type="SUPFAM" id="SSF50494">
    <property type="entry name" value="Trypsin-like serine proteases"/>
    <property type="match status" value="1"/>
</dbReference>
<evidence type="ECO:0000313" key="3">
    <source>
        <dbReference type="Proteomes" id="UP001501333"/>
    </source>
</evidence>
<comment type="caution">
    <text evidence="2">The sequence shown here is derived from an EMBL/GenBank/DDBJ whole genome shotgun (WGS) entry which is preliminary data.</text>
</comment>
<reference evidence="3" key="1">
    <citation type="journal article" date="2019" name="Int. J. Syst. Evol. Microbiol.">
        <title>The Global Catalogue of Microorganisms (GCM) 10K type strain sequencing project: providing services to taxonomists for standard genome sequencing and annotation.</title>
        <authorList>
            <consortium name="The Broad Institute Genomics Platform"/>
            <consortium name="The Broad Institute Genome Sequencing Center for Infectious Disease"/>
            <person name="Wu L."/>
            <person name="Ma J."/>
        </authorList>
    </citation>
    <scope>NUCLEOTIDE SEQUENCE [LARGE SCALE GENOMIC DNA]</scope>
    <source>
        <strain evidence="3">JCM 17386</strain>
    </source>
</reference>
<accession>A0ABP7YLT0</accession>
<proteinExistence type="predicted"/>
<dbReference type="EMBL" id="BAABAO010000013">
    <property type="protein sequence ID" value="GAA4138085.1"/>
    <property type="molecule type" value="Genomic_DNA"/>
</dbReference>
<name>A0ABP7YLT0_9FLAO</name>
<gene>
    <name evidence="2" type="ORF">GCM10022250_36410</name>
</gene>
<feature type="domain" description="Peptidase S1" evidence="1">
    <location>
        <begin position="57"/>
        <end position="238"/>
    </location>
</feature>
<dbReference type="PROSITE" id="PS51257">
    <property type="entry name" value="PROKAR_LIPOPROTEIN"/>
    <property type="match status" value="1"/>
</dbReference>
<evidence type="ECO:0000259" key="1">
    <source>
        <dbReference type="Pfam" id="PF00089"/>
    </source>
</evidence>
<dbReference type="InterPro" id="IPR001254">
    <property type="entry name" value="Trypsin_dom"/>
</dbReference>
<dbReference type="Pfam" id="PF00089">
    <property type="entry name" value="Trypsin"/>
    <property type="match status" value="1"/>
</dbReference>